<dbReference type="NCBIfam" id="TIGR00018">
    <property type="entry name" value="panC"/>
    <property type="match status" value="1"/>
</dbReference>
<evidence type="ECO:0000256" key="3">
    <source>
        <dbReference type="ARBA" id="ARBA00022490"/>
    </source>
</evidence>
<dbReference type="FunFam" id="3.40.50.620:FF:000013">
    <property type="entry name" value="Pantothenate synthetase"/>
    <property type="match status" value="1"/>
</dbReference>
<evidence type="ECO:0000313" key="11">
    <source>
        <dbReference type="Proteomes" id="UP000214618"/>
    </source>
</evidence>
<evidence type="ECO:0000256" key="1">
    <source>
        <dbReference type="ARBA" id="ARBA00004990"/>
    </source>
</evidence>
<keyword evidence="6 9" id="KW-0547">Nucleotide-binding</keyword>
<evidence type="ECO:0000256" key="2">
    <source>
        <dbReference type="ARBA" id="ARBA00009256"/>
    </source>
</evidence>
<reference evidence="10 11" key="1">
    <citation type="submission" date="2016-10" db="EMBL/GenBank/DDBJ databases">
        <title>The whole genome sequencing and assembly of Bacillus simplex DSM 1321 strain.</title>
        <authorList>
            <person name="Park M.-K."/>
            <person name="Lee Y.-J."/>
            <person name="Yi H."/>
            <person name="Bahn Y.-S."/>
            <person name="Kim J.F."/>
            <person name="Lee D.-W."/>
        </authorList>
    </citation>
    <scope>NUCLEOTIDE SEQUENCE [LARGE SCALE GENOMIC DNA]</scope>
    <source>
        <strain evidence="10 11">DSM 1321</strain>
    </source>
</reference>
<dbReference type="GO" id="GO:0005829">
    <property type="term" value="C:cytosol"/>
    <property type="evidence" value="ECO:0007669"/>
    <property type="project" value="TreeGrafter"/>
</dbReference>
<evidence type="ECO:0000313" key="10">
    <source>
        <dbReference type="EMBL" id="ASS96419.1"/>
    </source>
</evidence>
<dbReference type="PANTHER" id="PTHR21299:SF1">
    <property type="entry name" value="PANTOATE--BETA-ALANINE LIGASE"/>
    <property type="match status" value="1"/>
</dbReference>
<dbReference type="InterPro" id="IPR014729">
    <property type="entry name" value="Rossmann-like_a/b/a_fold"/>
</dbReference>
<feature type="active site" description="Proton donor" evidence="9">
    <location>
        <position position="37"/>
    </location>
</feature>
<feature type="binding site" evidence="9">
    <location>
        <position position="176"/>
    </location>
    <ligand>
        <name>ATP</name>
        <dbReference type="ChEBI" id="CHEBI:30616"/>
    </ligand>
</feature>
<evidence type="ECO:0000256" key="7">
    <source>
        <dbReference type="ARBA" id="ARBA00022840"/>
    </source>
</evidence>
<proteinExistence type="inferred from homology"/>
<dbReference type="PANTHER" id="PTHR21299">
    <property type="entry name" value="CYTIDYLATE KINASE/PANTOATE-BETA-ALANINE LIGASE"/>
    <property type="match status" value="1"/>
</dbReference>
<dbReference type="GeneID" id="56475523"/>
<dbReference type="SUPFAM" id="SSF52374">
    <property type="entry name" value="Nucleotidylyl transferase"/>
    <property type="match status" value="1"/>
</dbReference>
<dbReference type="RefSeq" id="WP_063233237.1">
    <property type="nucleotide sequence ID" value="NZ_BCVO01000008.1"/>
</dbReference>
<evidence type="ECO:0000256" key="8">
    <source>
        <dbReference type="ARBA" id="ARBA00048258"/>
    </source>
</evidence>
<feature type="binding site" evidence="9">
    <location>
        <begin position="147"/>
        <end position="150"/>
    </location>
    <ligand>
        <name>ATP</name>
        <dbReference type="ChEBI" id="CHEBI:30616"/>
    </ligand>
</feature>
<comment type="subunit">
    <text evidence="9">Homodimer.</text>
</comment>
<dbReference type="FunFam" id="3.30.1300.10:FF:000001">
    <property type="entry name" value="Pantothenate synthetase"/>
    <property type="match status" value="1"/>
</dbReference>
<feature type="binding site" evidence="9">
    <location>
        <begin position="30"/>
        <end position="37"/>
    </location>
    <ligand>
        <name>ATP</name>
        <dbReference type="ChEBI" id="CHEBI:30616"/>
    </ligand>
</feature>
<dbReference type="EMBL" id="CP017704">
    <property type="protein sequence ID" value="ASS96419.1"/>
    <property type="molecule type" value="Genomic_DNA"/>
</dbReference>
<name>A0A223EMC6_9BACI</name>
<dbReference type="InterPro" id="IPR004821">
    <property type="entry name" value="Cyt_trans-like"/>
</dbReference>
<comment type="catalytic activity">
    <reaction evidence="8 9">
        <text>(R)-pantoate + beta-alanine + ATP = (R)-pantothenate + AMP + diphosphate + H(+)</text>
        <dbReference type="Rhea" id="RHEA:10912"/>
        <dbReference type="ChEBI" id="CHEBI:15378"/>
        <dbReference type="ChEBI" id="CHEBI:15980"/>
        <dbReference type="ChEBI" id="CHEBI:29032"/>
        <dbReference type="ChEBI" id="CHEBI:30616"/>
        <dbReference type="ChEBI" id="CHEBI:33019"/>
        <dbReference type="ChEBI" id="CHEBI:57966"/>
        <dbReference type="ChEBI" id="CHEBI:456215"/>
        <dbReference type="EC" id="6.3.2.1"/>
    </reaction>
</comment>
<sequence length="282" mass="31539">MKTFTSAADLQLALREEKNNHKSIGYVATMGFLHEGHATLLEKAREENDIVVLSIFVNPMQFGPNEDFETYPRDLERDENVAANGGVDYLFYPTVHEMYGEEPSVKVVVQSRTDVLCGRQRPGHFDGVATVLTKFFNIILPDRAYFGKKDAQQVAVIDGLIKDFNFPIQLVAVDTVREEDGLAKSSRNVNLSDQELMEAKELYQSLLKAKEAVESGERNAATVLALVSEHIAAHTSGVIDYIEVYQYPELKPLESLAGNVIIAMAVKFEHARLIDNITLYVE</sequence>
<dbReference type="OrthoDB" id="9773087at2"/>
<comment type="miscellaneous">
    <text evidence="9">The reaction proceeds by a bi uni uni bi ping pong mechanism.</text>
</comment>
<comment type="pathway">
    <text evidence="1 9">Cofactor biosynthesis; (R)-pantothenate biosynthesis; (R)-pantothenate from (R)-pantoate and beta-alanine: step 1/1.</text>
</comment>
<keyword evidence="7 9" id="KW-0067">ATP-binding</keyword>
<feature type="binding site" evidence="9">
    <location>
        <position position="153"/>
    </location>
    <ligand>
        <name>(R)-pantoate</name>
        <dbReference type="ChEBI" id="CHEBI:15980"/>
    </ligand>
</feature>
<comment type="subcellular location">
    <subcellularLocation>
        <location evidence="9">Cytoplasm</location>
    </subcellularLocation>
</comment>
<dbReference type="AlphaFoldDB" id="A0A223EMC6"/>
<dbReference type="GO" id="GO:0015940">
    <property type="term" value="P:pantothenate biosynthetic process"/>
    <property type="evidence" value="ECO:0007669"/>
    <property type="project" value="UniProtKB-UniRule"/>
</dbReference>
<feature type="binding site" evidence="9">
    <location>
        <position position="61"/>
    </location>
    <ligand>
        <name>(R)-pantoate</name>
        <dbReference type="ChEBI" id="CHEBI:15980"/>
    </ligand>
</feature>
<keyword evidence="3 9" id="KW-0963">Cytoplasm</keyword>
<dbReference type="UniPathway" id="UPA00028">
    <property type="reaction ID" value="UER00005"/>
</dbReference>
<accession>A0A223EMC6</accession>
<feature type="binding site" evidence="9">
    <location>
        <begin position="184"/>
        <end position="187"/>
    </location>
    <ligand>
        <name>ATP</name>
        <dbReference type="ChEBI" id="CHEBI:30616"/>
    </ligand>
</feature>
<dbReference type="GO" id="GO:0005524">
    <property type="term" value="F:ATP binding"/>
    <property type="evidence" value="ECO:0007669"/>
    <property type="project" value="UniProtKB-KW"/>
</dbReference>
<dbReference type="HAMAP" id="MF_00158">
    <property type="entry name" value="PanC"/>
    <property type="match status" value="1"/>
</dbReference>
<evidence type="ECO:0000256" key="4">
    <source>
        <dbReference type="ARBA" id="ARBA00022598"/>
    </source>
</evidence>
<keyword evidence="5 9" id="KW-0566">Pantothenate biosynthesis</keyword>
<dbReference type="EC" id="6.3.2.1" evidence="9"/>
<protein>
    <recommendedName>
        <fullName evidence="9">Pantothenate synthetase</fullName>
        <shortName evidence="9">PS</shortName>
        <ecNumber evidence="9">6.3.2.1</ecNumber>
    </recommendedName>
    <alternativeName>
        <fullName evidence="9">Pantoate--beta-alanine ligase</fullName>
    </alternativeName>
    <alternativeName>
        <fullName evidence="9">Pantoate-activating enzyme</fullName>
    </alternativeName>
</protein>
<evidence type="ECO:0000256" key="9">
    <source>
        <dbReference type="HAMAP-Rule" id="MF_00158"/>
    </source>
</evidence>
<dbReference type="Proteomes" id="UP000214618">
    <property type="component" value="Chromosome"/>
</dbReference>
<gene>
    <name evidence="9" type="primary">panC</name>
    <name evidence="10" type="ORF">BS1321_22345</name>
</gene>
<dbReference type="GO" id="GO:0004592">
    <property type="term" value="F:pantoate-beta-alanine ligase activity"/>
    <property type="evidence" value="ECO:0007669"/>
    <property type="project" value="UniProtKB-UniRule"/>
</dbReference>
<organism evidence="10 11">
    <name type="scientific">Peribacillus simplex NBRC 15720 = DSM 1321</name>
    <dbReference type="NCBI Taxonomy" id="1349754"/>
    <lineage>
        <taxon>Bacteria</taxon>
        <taxon>Bacillati</taxon>
        <taxon>Bacillota</taxon>
        <taxon>Bacilli</taxon>
        <taxon>Bacillales</taxon>
        <taxon>Bacillaceae</taxon>
        <taxon>Peribacillus</taxon>
    </lineage>
</organism>
<dbReference type="Pfam" id="PF02569">
    <property type="entry name" value="Pantoate_ligase"/>
    <property type="match status" value="1"/>
</dbReference>
<evidence type="ECO:0000256" key="5">
    <source>
        <dbReference type="ARBA" id="ARBA00022655"/>
    </source>
</evidence>
<dbReference type="NCBIfam" id="TIGR00125">
    <property type="entry name" value="cyt_tran_rel"/>
    <property type="match status" value="1"/>
</dbReference>
<feature type="binding site" evidence="9">
    <location>
        <position position="61"/>
    </location>
    <ligand>
        <name>beta-alanine</name>
        <dbReference type="ChEBI" id="CHEBI:57966"/>
    </ligand>
</feature>
<comment type="similarity">
    <text evidence="2 9">Belongs to the pantothenate synthetase family.</text>
</comment>
<comment type="function">
    <text evidence="9">Catalyzes the condensation of pantoate with beta-alanine in an ATP-dependent reaction via a pantoyl-adenylate intermediate.</text>
</comment>
<keyword evidence="4 9" id="KW-0436">Ligase</keyword>
<evidence type="ECO:0000256" key="6">
    <source>
        <dbReference type="ARBA" id="ARBA00022741"/>
    </source>
</evidence>
<dbReference type="Gene3D" id="3.30.1300.10">
    <property type="entry name" value="Pantoate-beta-alanine ligase, C-terminal domain"/>
    <property type="match status" value="1"/>
</dbReference>
<dbReference type="InterPro" id="IPR003721">
    <property type="entry name" value="Pantoate_ligase"/>
</dbReference>
<dbReference type="CDD" id="cd00560">
    <property type="entry name" value="PanC"/>
    <property type="match status" value="1"/>
</dbReference>
<dbReference type="Gene3D" id="3.40.50.620">
    <property type="entry name" value="HUPs"/>
    <property type="match status" value="1"/>
</dbReference>
<dbReference type="InterPro" id="IPR042176">
    <property type="entry name" value="Pantoate_ligase_C"/>
</dbReference>